<evidence type="ECO:0000313" key="8">
    <source>
        <dbReference type="EMBL" id="EMP30483.1"/>
    </source>
</evidence>
<feature type="signal peptide" evidence="6">
    <location>
        <begin position="1"/>
        <end position="22"/>
    </location>
</feature>
<dbReference type="PANTHER" id="PTHR12015">
    <property type="entry name" value="SMALL INDUCIBLE CYTOKINE A"/>
    <property type="match status" value="1"/>
</dbReference>
<keyword evidence="3" id="KW-0202">Cytokine</keyword>
<proteinExistence type="inferred from homology"/>
<organism evidence="8 9">
    <name type="scientific">Chelonia mydas</name>
    <name type="common">Green sea-turtle</name>
    <name type="synonym">Chelonia agassizi</name>
    <dbReference type="NCBI Taxonomy" id="8469"/>
    <lineage>
        <taxon>Eukaryota</taxon>
        <taxon>Metazoa</taxon>
        <taxon>Chordata</taxon>
        <taxon>Craniata</taxon>
        <taxon>Vertebrata</taxon>
        <taxon>Euteleostomi</taxon>
        <taxon>Archelosauria</taxon>
        <taxon>Testudinata</taxon>
        <taxon>Testudines</taxon>
        <taxon>Cryptodira</taxon>
        <taxon>Durocryptodira</taxon>
        <taxon>Americhelydia</taxon>
        <taxon>Chelonioidea</taxon>
        <taxon>Cheloniidae</taxon>
        <taxon>Chelonia</taxon>
    </lineage>
</organism>
<dbReference type="CDD" id="cd00273">
    <property type="entry name" value="Chemokine_CXC"/>
    <property type="match status" value="2"/>
</dbReference>
<keyword evidence="5" id="KW-0812">Transmembrane</keyword>
<dbReference type="Proteomes" id="UP000031443">
    <property type="component" value="Unassembled WGS sequence"/>
</dbReference>
<feature type="transmembrane region" description="Helical" evidence="5">
    <location>
        <begin position="201"/>
        <end position="225"/>
    </location>
</feature>
<keyword evidence="4" id="KW-0964">Secreted</keyword>
<dbReference type="STRING" id="8469.M7BEB4"/>
<evidence type="ECO:0000256" key="6">
    <source>
        <dbReference type="SAM" id="SignalP"/>
    </source>
</evidence>
<keyword evidence="6" id="KW-0732">Signal</keyword>
<keyword evidence="5" id="KW-0472">Membrane</keyword>
<dbReference type="GO" id="GO:0006955">
    <property type="term" value="P:immune response"/>
    <property type="evidence" value="ECO:0007669"/>
    <property type="project" value="InterPro"/>
</dbReference>
<evidence type="ECO:0000256" key="1">
    <source>
        <dbReference type="ARBA" id="ARBA00004613"/>
    </source>
</evidence>
<protein>
    <submittedName>
        <fullName evidence="8">Interleukin-8</fullName>
    </submittedName>
</protein>
<evidence type="ECO:0000259" key="7">
    <source>
        <dbReference type="SMART" id="SM00199"/>
    </source>
</evidence>
<feature type="domain" description="Chemokine interleukin-8-like" evidence="7">
    <location>
        <begin position="237"/>
        <end position="298"/>
    </location>
</feature>
<dbReference type="PRINTS" id="PR00437">
    <property type="entry name" value="SMALLCYTKCXC"/>
</dbReference>
<dbReference type="SUPFAM" id="SSF54117">
    <property type="entry name" value="Interleukin 8-like chemokines"/>
    <property type="match status" value="2"/>
</dbReference>
<dbReference type="AlphaFoldDB" id="M7BEB4"/>
<evidence type="ECO:0000256" key="4">
    <source>
        <dbReference type="ARBA" id="ARBA00022525"/>
    </source>
</evidence>
<feature type="transmembrane region" description="Helical" evidence="5">
    <location>
        <begin position="83"/>
        <end position="107"/>
    </location>
</feature>
<reference evidence="9" key="1">
    <citation type="journal article" date="2013" name="Nat. Genet.">
        <title>The draft genomes of soft-shell turtle and green sea turtle yield insights into the development and evolution of the turtle-specific body plan.</title>
        <authorList>
            <person name="Wang Z."/>
            <person name="Pascual-Anaya J."/>
            <person name="Zadissa A."/>
            <person name="Li W."/>
            <person name="Niimura Y."/>
            <person name="Huang Z."/>
            <person name="Li C."/>
            <person name="White S."/>
            <person name="Xiong Z."/>
            <person name="Fang D."/>
            <person name="Wang B."/>
            <person name="Ming Y."/>
            <person name="Chen Y."/>
            <person name="Zheng Y."/>
            <person name="Kuraku S."/>
            <person name="Pignatelli M."/>
            <person name="Herrero J."/>
            <person name="Beal K."/>
            <person name="Nozawa M."/>
            <person name="Li Q."/>
            <person name="Wang J."/>
            <person name="Zhang H."/>
            <person name="Yu L."/>
            <person name="Shigenobu S."/>
            <person name="Wang J."/>
            <person name="Liu J."/>
            <person name="Flicek P."/>
            <person name="Searle S."/>
            <person name="Wang J."/>
            <person name="Kuratani S."/>
            <person name="Yin Y."/>
            <person name="Aken B."/>
            <person name="Zhang G."/>
            <person name="Irie N."/>
        </authorList>
    </citation>
    <scope>NUCLEOTIDE SEQUENCE [LARGE SCALE GENOMIC DNA]</scope>
</reference>
<dbReference type="GO" id="GO:0005615">
    <property type="term" value="C:extracellular space"/>
    <property type="evidence" value="ECO:0007669"/>
    <property type="project" value="UniProtKB-KW"/>
</dbReference>
<dbReference type="SMART" id="SM00199">
    <property type="entry name" value="SCY"/>
    <property type="match status" value="2"/>
</dbReference>
<evidence type="ECO:0000256" key="3">
    <source>
        <dbReference type="ARBA" id="ARBA00022514"/>
    </source>
</evidence>
<dbReference type="InterPro" id="IPR001089">
    <property type="entry name" value="Chemokine_CXC"/>
</dbReference>
<dbReference type="Pfam" id="PF00048">
    <property type="entry name" value="IL8"/>
    <property type="match status" value="2"/>
</dbReference>
<evidence type="ECO:0000256" key="2">
    <source>
        <dbReference type="ARBA" id="ARBA00010665"/>
    </source>
</evidence>
<comment type="similarity">
    <text evidence="2">Belongs to the intercrine alpha (chemokine CxC) family.</text>
</comment>
<name>M7BEB4_CHEMY</name>
<sequence length="310" mass="34229">MSCKLVVAVLAVFLIYAAVSEGACTLWEFPLTQSKHRAIVHTPRQYIRGLGYTPQTSETFRDNKRSSLLLPGKQSPTNQGGKLALPLIMSCKLVVAVLALFLVYATVSEGISLARMGNELRCQCISTHSKFIPPRYLRDVKLTPSGPHCQNVEIIAILRTPRQYIRGLGYTAQTSETFRDNKRSSLLLPCKQRLKNQGGKLASPLIMSCKLVVAVLAVFLIYAAVSEGISLARMGNELRCQCISTHSKFIPPRYLRDVKLTPSGPHCQNVEIIATLKDGREVCLEPTAPWVKIIIKAILDKAEANGEAKR</sequence>
<dbReference type="EMBL" id="KB549684">
    <property type="protein sequence ID" value="EMP30483.1"/>
    <property type="molecule type" value="Genomic_DNA"/>
</dbReference>
<evidence type="ECO:0000256" key="5">
    <source>
        <dbReference type="SAM" id="Phobius"/>
    </source>
</evidence>
<keyword evidence="5" id="KW-1133">Transmembrane helix</keyword>
<dbReference type="InterPro" id="IPR036048">
    <property type="entry name" value="Interleukin_8-like_sf"/>
</dbReference>
<dbReference type="PANTHER" id="PTHR12015:SF198">
    <property type="entry name" value="PLATELET BASIC PROTEIN"/>
    <property type="match status" value="1"/>
</dbReference>
<feature type="chain" id="PRO_5041435825" evidence="6">
    <location>
        <begin position="23"/>
        <end position="310"/>
    </location>
</feature>
<comment type="subcellular location">
    <subcellularLocation>
        <location evidence="1">Secreted</location>
    </subcellularLocation>
</comment>
<dbReference type="Gene3D" id="2.40.50.40">
    <property type="match status" value="2"/>
</dbReference>
<dbReference type="GO" id="GO:0008009">
    <property type="term" value="F:chemokine activity"/>
    <property type="evidence" value="ECO:0007669"/>
    <property type="project" value="InterPro"/>
</dbReference>
<accession>M7BEB4</accession>
<feature type="domain" description="Chemokine interleukin-8-like" evidence="7">
    <location>
        <begin position="119"/>
        <end position="168"/>
    </location>
</feature>
<dbReference type="InterPro" id="IPR001811">
    <property type="entry name" value="Chemokine_IL8-like_dom"/>
</dbReference>
<dbReference type="PRINTS" id="PR00436">
    <property type="entry name" value="INTERLEUKIN8"/>
</dbReference>
<dbReference type="eggNOG" id="ENOG502S7MM">
    <property type="taxonomic scope" value="Eukaryota"/>
</dbReference>
<dbReference type="InterPro" id="IPR033899">
    <property type="entry name" value="CXC_Chemokine_domain"/>
</dbReference>
<dbReference type="GO" id="GO:0006952">
    <property type="term" value="P:defense response"/>
    <property type="evidence" value="ECO:0007669"/>
    <property type="project" value="InterPro"/>
</dbReference>
<dbReference type="FunFam" id="2.40.50.40:FF:000004">
    <property type="entry name" value="C-X-C motif chemokine"/>
    <property type="match status" value="1"/>
</dbReference>
<keyword evidence="9" id="KW-1185">Reference proteome</keyword>
<dbReference type="InterPro" id="IPR039809">
    <property type="entry name" value="Chemokine_b/g/d"/>
</dbReference>
<gene>
    <name evidence="8" type="ORF">UY3_12386</name>
</gene>
<evidence type="ECO:0000313" key="9">
    <source>
        <dbReference type="Proteomes" id="UP000031443"/>
    </source>
</evidence>